<reference evidence="14 15" key="1">
    <citation type="submission" date="2020-07" db="EMBL/GenBank/DDBJ databases">
        <title>Differential regulation of undecylprodigiosin biosynthesis in the yeast-scavenging Streptomyces strain MBK6.</title>
        <authorList>
            <person name="Baral B."/>
            <person name="Siitonen V."/>
            <person name="Laughlin M."/>
            <person name="Yamada K."/>
            <person name="Ilomaeki M."/>
            <person name="Metsae-Ketelae M."/>
            <person name="Niemi J."/>
        </authorList>
    </citation>
    <scope>NUCLEOTIDE SEQUENCE [LARGE SCALE GENOMIC DNA]</scope>
    <source>
        <strain evidence="14 15">MBK6</strain>
    </source>
</reference>
<comment type="caution">
    <text evidence="14">The sequence shown here is derived from an EMBL/GenBank/DDBJ whole genome shotgun (WGS) entry which is preliminary data.</text>
</comment>
<feature type="binding site" evidence="13">
    <location>
        <begin position="284"/>
        <end position="286"/>
    </location>
    <ligand>
        <name>iminosuccinate</name>
        <dbReference type="ChEBI" id="CHEBI:77875"/>
    </ligand>
</feature>
<sequence length="398" mass="43371">MTTAQTTELDVQPSPLALLLLGREADPRSERGVECPGDLPSPSDPDLVERARAAKEKLGDKVFVLGHHYQRDEVIQFADVTGDSFKLARDAAARPEAEYIVFCGVHFMAESADILTSAEQKVVLPDLAAGCSMADMATAEQVAECWDVLTEAGIAEQVVPVSYMNSSADIKAFTGKHGGTICTSSNARRALEWAFGQGDPASTKVLFLPDQHLGRNTAVRDMGMSLEDCVVYNPHKPNGGLTTEELRAAKMILWRGHCSVHGRFSLESVNDVRARIPGVNVLVHPECRHEVVAAADHVGSTEYIIKALEEAPAGSKWAIGTELNLVRRLANRFAPEGKEIVFLDRTVCFCSTMNRIDLPHLVWTLESLAEGTLVNRIEVDAETEAFAKLALERMLALP</sequence>
<dbReference type="HAMAP" id="MF_00569">
    <property type="entry name" value="NadA_type3"/>
    <property type="match status" value="1"/>
</dbReference>
<feature type="binding site" evidence="13">
    <location>
        <position position="131"/>
    </location>
    <ligand>
        <name>[4Fe-4S] cluster</name>
        <dbReference type="ChEBI" id="CHEBI:49883"/>
    </ligand>
</feature>
<dbReference type="InterPro" id="IPR036094">
    <property type="entry name" value="NadA_sf"/>
</dbReference>
<dbReference type="PANTHER" id="PTHR30573:SF0">
    <property type="entry name" value="QUINOLINATE SYNTHASE, CHLOROPLASTIC"/>
    <property type="match status" value="1"/>
</dbReference>
<dbReference type="AlphaFoldDB" id="A0A7W2DSW8"/>
<comment type="cofactor">
    <cofactor evidence="13">
        <name>[4Fe-4S] cluster</name>
        <dbReference type="ChEBI" id="CHEBI:49883"/>
    </cofactor>
    <text evidence="13">Binds 1 [4Fe-4S] cluster per subunit.</text>
</comment>
<comment type="subcellular location">
    <subcellularLocation>
        <location evidence="13">Cytoplasm</location>
    </subcellularLocation>
</comment>
<feature type="binding site" evidence="13">
    <location>
        <position position="258"/>
    </location>
    <ligand>
        <name>[4Fe-4S] cluster</name>
        <dbReference type="ChEBI" id="CHEBI:49883"/>
    </ligand>
</feature>
<comment type="catalytic activity">
    <reaction evidence="11">
        <text>iminosuccinate + dihydroxyacetone phosphate = quinolinate + phosphate + 2 H2O + H(+)</text>
        <dbReference type="Rhea" id="RHEA:25888"/>
        <dbReference type="ChEBI" id="CHEBI:15377"/>
        <dbReference type="ChEBI" id="CHEBI:15378"/>
        <dbReference type="ChEBI" id="CHEBI:29959"/>
        <dbReference type="ChEBI" id="CHEBI:43474"/>
        <dbReference type="ChEBI" id="CHEBI:57642"/>
        <dbReference type="ChEBI" id="CHEBI:77875"/>
        <dbReference type="EC" id="2.5.1.72"/>
    </reaction>
    <physiologicalReaction direction="left-to-right" evidence="11">
        <dbReference type="Rhea" id="RHEA:25889"/>
    </physiologicalReaction>
</comment>
<evidence type="ECO:0000256" key="5">
    <source>
        <dbReference type="ARBA" id="ARBA00022490"/>
    </source>
</evidence>
<accession>A0A7W2DSW8</accession>
<evidence type="ECO:0000256" key="11">
    <source>
        <dbReference type="ARBA" id="ARBA00050125"/>
    </source>
</evidence>
<evidence type="ECO:0000256" key="13">
    <source>
        <dbReference type="HAMAP-Rule" id="MF_00569"/>
    </source>
</evidence>
<dbReference type="EC" id="2.5.1.72" evidence="3 13"/>
<evidence type="ECO:0000256" key="6">
    <source>
        <dbReference type="ARBA" id="ARBA00022642"/>
    </source>
</evidence>
<dbReference type="GO" id="GO:0008987">
    <property type="term" value="F:quinolinate synthetase A activity"/>
    <property type="evidence" value="ECO:0007669"/>
    <property type="project" value="UniProtKB-UniRule"/>
</dbReference>
<evidence type="ECO:0000256" key="2">
    <source>
        <dbReference type="ARBA" id="ARBA00005065"/>
    </source>
</evidence>
<dbReference type="Pfam" id="PF02445">
    <property type="entry name" value="NadA"/>
    <property type="match status" value="1"/>
</dbReference>
<dbReference type="PANTHER" id="PTHR30573">
    <property type="entry name" value="QUINOLINATE SYNTHETASE A"/>
    <property type="match status" value="1"/>
</dbReference>
<dbReference type="InterPro" id="IPR003473">
    <property type="entry name" value="NadA"/>
</dbReference>
<feature type="binding site" evidence="13">
    <location>
        <position position="184"/>
    </location>
    <ligand>
        <name>iminosuccinate</name>
        <dbReference type="ChEBI" id="CHEBI:77875"/>
    </ligand>
</feature>
<evidence type="ECO:0000313" key="14">
    <source>
        <dbReference type="EMBL" id="MBA5222433.1"/>
    </source>
</evidence>
<feature type="binding site" evidence="13">
    <location>
        <position position="67"/>
    </location>
    <ligand>
        <name>iminosuccinate</name>
        <dbReference type="ChEBI" id="CHEBI:77875"/>
    </ligand>
</feature>
<dbReference type="GO" id="GO:0051539">
    <property type="term" value="F:4 iron, 4 sulfur cluster binding"/>
    <property type="evidence" value="ECO:0007669"/>
    <property type="project" value="UniProtKB-KW"/>
</dbReference>
<evidence type="ECO:0000256" key="10">
    <source>
        <dbReference type="ARBA" id="ARBA00023014"/>
    </source>
</evidence>
<evidence type="ECO:0000256" key="9">
    <source>
        <dbReference type="ARBA" id="ARBA00023004"/>
    </source>
</evidence>
<name>A0A7W2DSW8_9ACTN</name>
<comment type="similarity">
    <text evidence="13">Belongs to the quinolinate synthase family. Type 3 subfamily.</text>
</comment>
<keyword evidence="8 13" id="KW-0479">Metal-binding</keyword>
<dbReference type="Proteomes" id="UP000587608">
    <property type="component" value="Unassembled WGS sequence"/>
</dbReference>
<dbReference type="UniPathway" id="UPA00253">
    <property type="reaction ID" value="UER00327"/>
</dbReference>
<dbReference type="GO" id="GO:0046872">
    <property type="term" value="F:metal ion binding"/>
    <property type="evidence" value="ECO:0007669"/>
    <property type="project" value="UniProtKB-KW"/>
</dbReference>
<evidence type="ECO:0000256" key="8">
    <source>
        <dbReference type="ARBA" id="ARBA00022723"/>
    </source>
</evidence>
<keyword evidence="10 13" id="KW-0411">Iron-sulfur</keyword>
<evidence type="ECO:0000256" key="12">
    <source>
        <dbReference type="ARBA" id="ARBA00073059"/>
    </source>
</evidence>
<protein>
    <recommendedName>
        <fullName evidence="12 13">Quinolinate synthase</fullName>
        <ecNumber evidence="3 13">2.5.1.72</ecNumber>
    </recommendedName>
</protein>
<evidence type="ECO:0000256" key="7">
    <source>
        <dbReference type="ARBA" id="ARBA00022679"/>
    </source>
</evidence>
<proteinExistence type="inferred from homology"/>
<dbReference type="NCBIfam" id="TIGR00550">
    <property type="entry name" value="nadA"/>
    <property type="match status" value="1"/>
</dbReference>
<keyword evidence="9 13" id="KW-0408">Iron</keyword>
<dbReference type="RefSeq" id="WP_006143666.1">
    <property type="nucleotide sequence ID" value="NZ_BNBP01000010.1"/>
</dbReference>
<dbReference type="SUPFAM" id="SSF142754">
    <property type="entry name" value="NadA-like"/>
    <property type="match status" value="1"/>
</dbReference>
<feature type="binding site" evidence="13">
    <location>
        <position position="84"/>
    </location>
    <ligand>
        <name>iminosuccinate</name>
        <dbReference type="ChEBI" id="CHEBI:77875"/>
    </ligand>
</feature>
<dbReference type="GO" id="GO:0034628">
    <property type="term" value="P:'de novo' NAD+ biosynthetic process from L-aspartate"/>
    <property type="evidence" value="ECO:0007669"/>
    <property type="project" value="TreeGrafter"/>
</dbReference>
<evidence type="ECO:0000256" key="1">
    <source>
        <dbReference type="ARBA" id="ARBA00003791"/>
    </source>
</evidence>
<organism evidence="14 15">
    <name type="scientific">Streptomyces griseoaurantiacus</name>
    <dbReference type="NCBI Taxonomy" id="68213"/>
    <lineage>
        <taxon>Bacteria</taxon>
        <taxon>Bacillati</taxon>
        <taxon>Actinomycetota</taxon>
        <taxon>Actinomycetes</taxon>
        <taxon>Kitasatosporales</taxon>
        <taxon>Streptomycetaceae</taxon>
        <taxon>Streptomyces</taxon>
        <taxon>Streptomyces aurantiacus group</taxon>
    </lineage>
</organism>
<feature type="binding site" evidence="13">
    <location>
        <position position="301"/>
    </location>
    <ligand>
        <name>iminosuccinate</name>
        <dbReference type="ChEBI" id="CHEBI:77875"/>
    </ligand>
</feature>
<dbReference type="GeneID" id="96784243"/>
<evidence type="ECO:0000313" key="15">
    <source>
        <dbReference type="Proteomes" id="UP000587608"/>
    </source>
</evidence>
<dbReference type="InterPro" id="IPR023515">
    <property type="entry name" value="Quinolinate_synth_A_type3"/>
</dbReference>
<keyword evidence="4 13" id="KW-0004">4Fe-4S</keyword>
<dbReference type="GO" id="GO:0005829">
    <property type="term" value="C:cytosol"/>
    <property type="evidence" value="ECO:0007669"/>
    <property type="project" value="TreeGrafter"/>
</dbReference>
<comment type="pathway">
    <text evidence="2 13">Cofactor biosynthesis; NAD(+) biosynthesis; quinolinate from iminoaspartate: step 1/1.</text>
</comment>
<feature type="binding site" evidence="13">
    <location>
        <begin position="163"/>
        <end position="165"/>
    </location>
    <ligand>
        <name>iminosuccinate</name>
        <dbReference type="ChEBI" id="CHEBI:77875"/>
    </ligand>
</feature>
<dbReference type="FunFam" id="3.40.50.10800:FF:000001">
    <property type="entry name" value="Quinolinate synthase A"/>
    <property type="match status" value="1"/>
</dbReference>
<dbReference type="Gene3D" id="3.40.50.10800">
    <property type="entry name" value="NadA-like"/>
    <property type="match status" value="3"/>
</dbReference>
<dbReference type="NCBIfam" id="NF006883">
    <property type="entry name" value="PRK09375.2-4"/>
    <property type="match status" value="1"/>
</dbReference>
<comment type="function">
    <text evidence="1 13">Catalyzes the condensation of iminoaspartate with dihydroxyacetone phosphate to form quinolinate.</text>
</comment>
<keyword evidence="6 13" id="KW-0662">Pyridine nucleotide biosynthesis</keyword>
<keyword evidence="7 13" id="KW-0808">Transferase</keyword>
<evidence type="ECO:0000256" key="3">
    <source>
        <dbReference type="ARBA" id="ARBA00012669"/>
    </source>
</evidence>
<feature type="binding site" evidence="13">
    <location>
        <position position="350"/>
    </location>
    <ligand>
        <name>[4Fe-4S] cluster</name>
        <dbReference type="ChEBI" id="CHEBI:49883"/>
    </ligand>
</feature>
<keyword evidence="5 13" id="KW-0963">Cytoplasm</keyword>
<dbReference type="NCBIfam" id="NF006881">
    <property type="entry name" value="PRK09375.2-2"/>
    <property type="match status" value="1"/>
</dbReference>
<dbReference type="EMBL" id="JACERG010000010">
    <property type="protein sequence ID" value="MBA5222433.1"/>
    <property type="molecule type" value="Genomic_DNA"/>
</dbReference>
<evidence type="ECO:0000256" key="4">
    <source>
        <dbReference type="ARBA" id="ARBA00022485"/>
    </source>
</evidence>
<gene>
    <name evidence="13 14" type="primary">nadA</name>
    <name evidence="14" type="ORF">H1X69_13500</name>
</gene>